<sequence length="385" mass="39765">MSWTSGPVPAHSVELRLPAAPAAVDRLTAAGLRLLLRTAPAPASAVLAFRLGAGADESVLSCDFAADVVAREAVEALLAEVAGHVSGEPGAAAAPGGTPVEADATIHGLVSARAGERPDAVAVSAPDGDLTYRQLDRRADAIGHALRSRGVGPGDRVGVSATGCGTRRRAARRAQVRCGLCPVGPVVPRGPAALPHAGRGTLAGPGPRAARGLRRMPAPGAAPAAEDVPAVGKDAAPGDPAYVIYTSGSTGRPKGVVVEHRNFAALLAGTREEFGFGGDDVWTFFHSFAFDFSVWEIWGCLATGGRLVVVPEDVARVPEEFRELLHTERVTVLNQTPLPLCSCCPPRPPTRRRSTCGCSCSAVSRWTRAPCCRGSTRIRRAGAAS</sequence>
<organism evidence="3">
    <name type="scientific">Streptomyces haneummycinicus</name>
    <dbReference type="NCBI Taxonomy" id="3074435"/>
    <lineage>
        <taxon>Bacteria</taxon>
        <taxon>Bacillati</taxon>
        <taxon>Actinomycetota</taxon>
        <taxon>Actinomycetes</taxon>
        <taxon>Kitasatosporales</taxon>
        <taxon>Streptomycetaceae</taxon>
        <taxon>Streptomyces</taxon>
    </lineage>
</organism>
<dbReference type="GO" id="GO:0005737">
    <property type="term" value="C:cytoplasm"/>
    <property type="evidence" value="ECO:0007669"/>
    <property type="project" value="TreeGrafter"/>
</dbReference>
<gene>
    <name evidence="3" type="ORF">SHKM778_48260</name>
</gene>
<dbReference type="Pfam" id="PF00501">
    <property type="entry name" value="AMP-binding"/>
    <property type="match status" value="2"/>
</dbReference>
<dbReference type="GO" id="GO:0043041">
    <property type="term" value="P:amino acid activation for nonribosomal peptide biosynthetic process"/>
    <property type="evidence" value="ECO:0007669"/>
    <property type="project" value="TreeGrafter"/>
</dbReference>
<dbReference type="GO" id="GO:0031177">
    <property type="term" value="F:phosphopantetheine binding"/>
    <property type="evidence" value="ECO:0007669"/>
    <property type="project" value="TreeGrafter"/>
</dbReference>
<feature type="domain" description="AMP-dependent synthetase/ligase" evidence="2">
    <location>
        <begin position="229"/>
        <end position="337"/>
    </location>
</feature>
<dbReference type="GO" id="GO:0044550">
    <property type="term" value="P:secondary metabolite biosynthetic process"/>
    <property type="evidence" value="ECO:0007669"/>
    <property type="project" value="TreeGrafter"/>
</dbReference>
<dbReference type="InterPro" id="IPR000873">
    <property type="entry name" value="AMP-dep_synth/lig_dom"/>
</dbReference>
<evidence type="ECO:0000313" key="3">
    <source>
        <dbReference type="EMBL" id="BFO18438.1"/>
    </source>
</evidence>
<accession>A0AAT9HMF3</accession>
<dbReference type="EMBL" id="AP035768">
    <property type="protein sequence ID" value="BFO18438.1"/>
    <property type="molecule type" value="Genomic_DNA"/>
</dbReference>
<dbReference type="PANTHER" id="PTHR45527:SF14">
    <property type="entry name" value="PLIPASTATIN SYNTHASE SUBUNIT B"/>
    <property type="match status" value="1"/>
</dbReference>
<dbReference type="Gene3D" id="3.40.50.12780">
    <property type="entry name" value="N-terminal domain of ligase-like"/>
    <property type="match status" value="1"/>
</dbReference>
<proteinExistence type="predicted"/>
<reference evidence="3" key="1">
    <citation type="submission" date="2024-06" db="EMBL/GenBank/DDBJ databases">
        <authorList>
            <consortium name="consrtm"/>
            <person name="Uemura M."/>
            <person name="Terahara T."/>
        </authorList>
    </citation>
    <scope>NUCLEOTIDE SEQUENCE</scope>
    <source>
        <strain evidence="3">KM77-8</strain>
    </source>
</reference>
<dbReference type="PROSITE" id="PS00455">
    <property type="entry name" value="AMP_BINDING"/>
    <property type="match status" value="1"/>
</dbReference>
<dbReference type="AlphaFoldDB" id="A0AAT9HMF3"/>
<evidence type="ECO:0000259" key="2">
    <source>
        <dbReference type="Pfam" id="PF00501"/>
    </source>
</evidence>
<dbReference type="InterPro" id="IPR020845">
    <property type="entry name" value="AMP-binding_CS"/>
</dbReference>
<dbReference type="PANTHER" id="PTHR45527">
    <property type="entry name" value="NONRIBOSOMAL PEPTIDE SYNTHETASE"/>
    <property type="match status" value="1"/>
</dbReference>
<reference evidence="3" key="2">
    <citation type="submission" date="2024-07" db="EMBL/GenBank/DDBJ databases">
        <title>Streptomyces haneummycinica sp. nov., a new antibiotic-producing actinobacterium isolated from marine sediment.</title>
        <authorList>
            <person name="Uemura M."/>
            <person name="Hamada M."/>
            <person name="Hirano S."/>
            <person name="Kobayashi K."/>
            <person name="Ohshiro T."/>
            <person name="Kobayashi T."/>
            <person name="Terahara T."/>
        </authorList>
    </citation>
    <scope>NUCLEOTIDE SEQUENCE</scope>
    <source>
        <strain evidence="3">KM77-8</strain>
    </source>
</reference>
<evidence type="ECO:0000256" key="1">
    <source>
        <dbReference type="SAM" id="MobiDB-lite"/>
    </source>
</evidence>
<dbReference type="InterPro" id="IPR020459">
    <property type="entry name" value="AMP-binding"/>
</dbReference>
<name>A0AAT9HMF3_9ACTN</name>
<protein>
    <recommendedName>
        <fullName evidence="2">AMP-dependent synthetase/ligase domain-containing protein</fullName>
    </recommendedName>
</protein>
<feature type="region of interest" description="Disordered" evidence="1">
    <location>
        <begin position="192"/>
        <end position="211"/>
    </location>
</feature>
<dbReference type="InterPro" id="IPR042099">
    <property type="entry name" value="ANL_N_sf"/>
</dbReference>
<dbReference type="PRINTS" id="PR00154">
    <property type="entry name" value="AMPBINDING"/>
</dbReference>
<feature type="domain" description="AMP-dependent synthetase/ligase" evidence="2">
    <location>
        <begin position="112"/>
        <end position="160"/>
    </location>
</feature>
<dbReference type="SUPFAM" id="SSF56801">
    <property type="entry name" value="Acetyl-CoA synthetase-like"/>
    <property type="match status" value="1"/>
</dbReference>